<gene>
    <name evidence="3" type="ORF">BU26DRAFT_525207</name>
</gene>
<proteinExistence type="predicted"/>
<protein>
    <submittedName>
        <fullName evidence="3">Uncharacterized protein</fullName>
    </submittedName>
</protein>
<keyword evidence="4" id="KW-1185">Reference proteome</keyword>
<sequence length="134" mass="15021">MAPSMDNWKHIVLGSRSATYCVAFVVFCFLWMLLRLRNASHIALQQDDVERVSPVPLAGILVTRDFKASVKYLDASQATPEAQGYSASIWPCRRPEQSFLHTILSSVLYRKPDPTENGTPQSRIRQKAPPSDSS</sequence>
<name>A0A6A6HTM1_9PLEO</name>
<reference evidence="3" key="1">
    <citation type="journal article" date="2020" name="Stud. Mycol.">
        <title>101 Dothideomycetes genomes: a test case for predicting lifestyles and emergence of pathogens.</title>
        <authorList>
            <person name="Haridas S."/>
            <person name="Albert R."/>
            <person name="Binder M."/>
            <person name="Bloem J."/>
            <person name="Labutti K."/>
            <person name="Salamov A."/>
            <person name="Andreopoulos B."/>
            <person name="Baker S."/>
            <person name="Barry K."/>
            <person name="Bills G."/>
            <person name="Bluhm B."/>
            <person name="Cannon C."/>
            <person name="Castanera R."/>
            <person name="Culley D."/>
            <person name="Daum C."/>
            <person name="Ezra D."/>
            <person name="Gonzalez J."/>
            <person name="Henrissat B."/>
            <person name="Kuo A."/>
            <person name="Liang C."/>
            <person name="Lipzen A."/>
            <person name="Lutzoni F."/>
            <person name="Magnuson J."/>
            <person name="Mondo S."/>
            <person name="Nolan M."/>
            <person name="Ohm R."/>
            <person name="Pangilinan J."/>
            <person name="Park H.-J."/>
            <person name="Ramirez L."/>
            <person name="Alfaro M."/>
            <person name="Sun H."/>
            <person name="Tritt A."/>
            <person name="Yoshinaga Y."/>
            <person name="Zwiers L.-H."/>
            <person name="Turgeon B."/>
            <person name="Goodwin S."/>
            <person name="Spatafora J."/>
            <person name="Crous P."/>
            <person name="Grigoriev I."/>
        </authorList>
    </citation>
    <scope>NUCLEOTIDE SEQUENCE</scope>
    <source>
        <strain evidence="3">CBS 122368</strain>
    </source>
</reference>
<dbReference type="Proteomes" id="UP000800094">
    <property type="component" value="Unassembled WGS sequence"/>
</dbReference>
<dbReference type="AlphaFoldDB" id="A0A6A6HTM1"/>
<organism evidence="3 4">
    <name type="scientific">Trematosphaeria pertusa</name>
    <dbReference type="NCBI Taxonomy" id="390896"/>
    <lineage>
        <taxon>Eukaryota</taxon>
        <taxon>Fungi</taxon>
        <taxon>Dikarya</taxon>
        <taxon>Ascomycota</taxon>
        <taxon>Pezizomycotina</taxon>
        <taxon>Dothideomycetes</taxon>
        <taxon>Pleosporomycetidae</taxon>
        <taxon>Pleosporales</taxon>
        <taxon>Massarineae</taxon>
        <taxon>Trematosphaeriaceae</taxon>
        <taxon>Trematosphaeria</taxon>
    </lineage>
</organism>
<feature type="region of interest" description="Disordered" evidence="1">
    <location>
        <begin position="111"/>
        <end position="134"/>
    </location>
</feature>
<evidence type="ECO:0000313" key="3">
    <source>
        <dbReference type="EMBL" id="KAF2241377.1"/>
    </source>
</evidence>
<keyword evidence="2" id="KW-0472">Membrane</keyword>
<dbReference type="EMBL" id="ML987212">
    <property type="protein sequence ID" value="KAF2241377.1"/>
    <property type="molecule type" value="Genomic_DNA"/>
</dbReference>
<evidence type="ECO:0000256" key="2">
    <source>
        <dbReference type="SAM" id="Phobius"/>
    </source>
</evidence>
<accession>A0A6A6HTM1</accession>
<evidence type="ECO:0000256" key="1">
    <source>
        <dbReference type="SAM" id="MobiDB-lite"/>
    </source>
</evidence>
<dbReference type="RefSeq" id="XP_033676381.1">
    <property type="nucleotide sequence ID" value="XM_033830449.1"/>
</dbReference>
<dbReference type="GeneID" id="54583779"/>
<keyword evidence="2" id="KW-0812">Transmembrane</keyword>
<evidence type="ECO:0000313" key="4">
    <source>
        <dbReference type="Proteomes" id="UP000800094"/>
    </source>
</evidence>
<feature type="transmembrane region" description="Helical" evidence="2">
    <location>
        <begin position="17"/>
        <end position="34"/>
    </location>
</feature>
<keyword evidence="2" id="KW-1133">Transmembrane helix</keyword>